<dbReference type="Pfam" id="PF13041">
    <property type="entry name" value="PPR_2"/>
    <property type="match status" value="1"/>
</dbReference>
<name>A0AAE0B4D5_9ROSI</name>
<accession>A0AAE0B4D5</accession>
<dbReference type="PANTHER" id="PTHR47941">
    <property type="entry name" value="PENTATRICOPEPTIDE REPEAT-CONTAINING PROTEIN 3, MITOCHONDRIAL"/>
    <property type="match status" value="1"/>
</dbReference>
<dbReference type="Gene3D" id="1.25.40.10">
    <property type="entry name" value="Tetratricopeptide repeat domain"/>
    <property type="match status" value="1"/>
</dbReference>
<dbReference type="InterPro" id="IPR002885">
    <property type="entry name" value="PPR_rpt"/>
</dbReference>
<feature type="repeat" description="PPR" evidence="3">
    <location>
        <begin position="98"/>
        <end position="128"/>
    </location>
</feature>
<evidence type="ECO:0000313" key="5">
    <source>
        <dbReference type="Proteomes" id="UP001281410"/>
    </source>
</evidence>
<comment type="similarity">
    <text evidence="1">Belongs to the PPR family. P subfamily.</text>
</comment>
<comment type="caution">
    <text evidence="4">The sequence shown here is derived from an EMBL/GenBank/DDBJ whole genome shotgun (WGS) entry which is preliminary data.</text>
</comment>
<organism evidence="4 5">
    <name type="scientific">Dipteronia sinensis</name>
    <dbReference type="NCBI Taxonomy" id="43782"/>
    <lineage>
        <taxon>Eukaryota</taxon>
        <taxon>Viridiplantae</taxon>
        <taxon>Streptophyta</taxon>
        <taxon>Embryophyta</taxon>
        <taxon>Tracheophyta</taxon>
        <taxon>Spermatophyta</taxon>
        <taxon>Magnoliopsida</taxon>
        <taxon>eudicotyledons</taxon>
        <taxon>Gunneridae</taxon>
        <taxon>Pentapetalae</taxon>
        <taxon>rosids</taxon>
        <taxon>malvids</taxon>
        <taxon>Sapindales</taxon>
        <taxon>Sapindaceae</taxon>
        <taxon>Hippocastanoideae</taxon>
        <taxon>Acereae</taxon>
        <taxon>Dipteronia</taxon>
    </lineage>
</organism>
<dbReference type="Proteomes" id="UP001281410">
    <property type="component" value="Unassembled WGS sequence"/>
</dbReference>
<evidence type="ECO:0000313" key="4">
    <source>
        <dbReference type="EMBL" id="KAK3229353.1"/>
    </source>
</evidence>
<evidence type="ECO:0000256" key="1">
    <source>
        <dbReference type="ARBA" id="ARBA00007626"/>
    </source>
</evidence>
<evidence type="ECO:0000256" key="3">
    <source>
        <dbReference type="PROSITE-ProRule" id="PRU00708"/>
    </source>
</evidence>
<reference evidence="4" key="1">
    <citation type="journal article" date="2023" name="Plant J.">
        <title>Genome sequences and population genomics provide insights into the demographic history, inbreeding, and mutation load of two 'living fossil' tree species of Dipteronia.</title>
        <authorList>
            <person name="Feng Y."/>
            <person name="Comes H.P."/>
            <person name="Chen J."/>
            <person name="Zhu S."/>
            <person name="Lu R."/>
            <person name="Zhang X."/>
            <person name="Li P."/>
            <person name="Qiu J."/>
            <person name="Olsen K.M."/>
            <person name="Qiu Y."/>
        </authorList>
    </citation>
    <scope>NUCLEOTIDE SEQUENCE</scope>
    <source>
        <strain evidence="4">NBL</strain>
    </source>
</reference>
<proteinExistence type="inferred from homology"/>
<dbReference type="InterPro" id="IPR011990">
    <property type="entry name" value="TPR-like_helical_dom_sf"/>
</dbReference>
<dbReference type="EMBL" id="JANJYJ010000001">
    <property type="protein sequence ID" value="KAK3229353.1"/>
    <property type="molecule type" value="Genomic_DNA"/>
</dbReference>
<feature type="repeat" description="PPR" evidence="3">
    <location>
        <begin position="131"/>
        <end position="165"/>
    </location>
</feature>
<sequence>MSTQKFIRPLSTANPHQQTASNIARVLSHSGIQHLKNSPLILSTLNSHIVQLVLSNSTLPLPSCLDFFNFLRQNPVNKLDLVTHLTFIRSMYCGITPTLVTFSTLVNIFSKIGNFKEAKRLFEGMNIRELRPNIVIYSVDGYCKIGNLEEAKWLFEEMEKRGVKPNIVTYSALIGG</sequence>
<dbReference type="PROSITE" id="PS51375">
    <property type="entry name" value="PPR"/>
    <property type="match status" value="2"/>
</dbReference>
<keyword evidence="5" id="KW-1185">Reference proteome</keyword>
<protein>
    <recommendedName>
        <fullName evidence="6">Pentatricopeptide repeat-containing protein</fullName>
    </recommendedName>
</protein>
<dbReference type="Pfam" id="PF12854">
    <property type="entry name" value="PPR_1"/>
    <property type="match status" value="1"/>
</dbReference>
<evidence type="ECO:0008006" key="6">
    <source>
        <dbReference type="Google" id="ProtNLM"/>
    </source>
</evidence>
<dbReference type="NCBIfam" id="TIGR00756">
    <property type="entry name" value="PPR"/>
    <property type="match status" value="2"/>
</dbReference>
<keyword evidence="2" id="KW-0677">Repeat</keyword>
<dbReference type="AlphaFoldDB" id="A0AAE0B4D5"/>
<gene>
    <name evidence="4" type="ORF">Dsin_001234</name>
</gene>
<evidence type="ECO:0000256" key="2">
    <source>
        <dbReference type="ARBA" id="ARBA00022737"/>
    </source>
</evidence>